<name>Q9R4D9_ECOLX</name>
<reference key="1">
    <citation type="journal article" date="1996" name="Infect. Immun.">
        <title>Identification and characterization of CS20, a new putative colonization factor of enterotoxigenic Escherichia coli.</title>
        <authorList>
            <person name="Valvatne H."/>
            <person name="Sommerfelt H."/>
            <person name="Gaastra W."/>
            <person name="Bhan M.K."/>
            <person name="Grewal H.M."/>
        </authorList>
    </citation>
    <scope>PROTEIN SEQUENCE</scope>
</reference>
<dbReference type="AlphaFoldDB" id="Q9R4D9"/>
<accession>Q9R4D9</accession>
<sequence length="20" mass="1895">APAANDSSQATLNFSGGVTS</sequence>
<organism>
    <name type="scientific">Escherichia coli</name>
    <dbReference type="NCBI Taxonomy" id="562"/>
    <lineage>
        <taxon>Bacteria</taxon>
        <taxon>Pseudomonadati</taxon>
        <taxon>Pseudomonadota</taxon>
        <taxon>Gammaproteobacteria</taxon>
        <taxon>Enterobacterales</taxon>
        <taxon>Enterobacteriaceae</taxon>
        <taxon>Escherichia</taxon>
    </lineage>
</organism>
<evidence type="ECO:0000256" key="1">
    <source>
        <dbReference type="SAM" id="MobiDB-lite"/>
    </source>
</evidence>
<feature type="region of interest" description="Disordered" evidence="1">
    <location>
        <begin position="1"/>
        <end position="20"/>
    </location>
</feature>
<keyword id="KW-0903">Direct protein sequencing</keyword>
<protein>
    <submittedName>
        <fullName>Fimbrial protein CS20</fullName>
    </submittedName>
</protein>
<proteinExistence type="evidence at protein level"/>